<evidence type="ECO:0000313" key="2">
    <source>
        <dbReference type="EMBL" id="KAK0523238.1"/>
    </source>
</evidence>
<gene>
    <name evidence="2" type="ORF">OC842_006218</name>
</gene>
<feature type="coiled-coil region" evidence="1">
    <location>
        <begin position="146"/>
        <end position="194"/>
    </location>
</feature>
<reference evidence="2" key="1">
    <citation type="journal article" date="2023" name="PhytoFront">
        <title>Draft Genome Resources of Seven Strains of Tilletia horrida, Causal Agent of Kernel Smut of Rice.</title>
        <authorList>
            <person name="Khanal S."/>
            <person name="Antony Babu S."/>
            <person name="Zhou X.G."/>
        </authorList>
    </citation>
    <scope>NUCLEOTIDE SEQUENCE</scope>
    <source>
        <strain evidence="2">TX3</strain>
    </source>
</reference>
<evidence type="ECO:0000256" key="1">
    <source>
        <dbReference type="SAM" id="Coils"/>
    </source>
</evidence>
<keyword evidence="1" id="KW-0175">Coiled coil</keyword>
<accession>A0AAN6G8M5</accession>
<dbReference type="Proteomes" id="UP001176521">
    <property type="component" value="Unassembled WGS sequence"/>
</dbReference>
<keyword evidence="3" id="KW-1185">Reference proteome</keyword>
<proteinExistence type="predicted"/>
<name>A0AAN6G8M5_9BASI</name>
<dbReference type="AlphaFoldDB" id="A0AAN6G8M5"/>
<dbReference type="EMBL" id="JAPDMQ010000528">
    <property type="protein sequence ID" value="KAK0523238.1"/>
    <property type="molecule type" value="Genomic_DNA"/>
</dbReference>
<protein>
    <submittedName>
        <fullName evidence="2">Uncharacterized protein</fullName>
    </submittedName>
</protein>
<comment type="caution">
    <text evidence="2">The sequence shown here is derived from an EMBL/GenBank/DDBJ whole genome shotgun (WGS) entry which is preliminary data.</text>
</comment>
<sequence length="363" mass="42253">MPTYRMDPFLKEAIDRECKRHLAHKTALARHLNMTHFVENVARSREQAFLDLKTVKGEKAALQDELDELYEWVSELEVRLGEWEHHDGTPGPAQIELQEEMRQLRTMNVAFKGLTEAQEDRLRDFQRGPMRDVDVQTDPYHAVDPLQVLRQENARLQRLLTDANSGLSAAQVETNRLQNEVGYLERRLKESEDAHYSTRYKAPASIDPSRVDHLLQELDRLTHNDSVSRHAVQFYDRRHEYVVERLSDLEQDVGIRLLHSRSLMKERADDMLAMRRRMLGGEDERLVGGRPLGAECRRWTRHELPRYLDLPSRPLLSAGDRHSAPPVLVVLPNIDTSAVVHDVLFAYADLEMEITRKTRTYRD</sequence>
<organism evidence="2 3">
    <name type="scientific">Tilletia horrida</name>
    <dbReference type="NCBI Taxonomy" id="155126"/>
    <lineage>
        <taxon>Eukaryota</taxon>
        <taxon>Fungi</taxon>
        <taxon>Dikarya</taxon>
        <taxon>Basidiomycota</taxon>
        <taxon>Ustilaginomycotina</taxon>
        <taxon>Exobasidiomycetes</taxon>
        <taxon>Tilletiales</taxon>
        <taxon>Tilletiaceae</taxon>
        <taxon>Tilletia</taxon>
    </lineage>
</organism>
<evidence type="ECO:0000313" key="3">
    <source>
        <dbReference type="Proteomes" id="UP001176521"/>
    </source>
</evidence>